<reference evidence="2 3" key="1">
    <citation type="journal article" date="2023" name="Hortic Res">
        <title>Pangenome of water caltrop reveals structural variations and asymmetric subgenome divergence after allopolyploidization.</title>
        <authorList>
            <person name="Zhang X."/>
            <person name="Chen Y."/>
            <person name="Wang L."/>
            <person name="Yuan Y."/>
            <person name="Fang M."/>
            <person name="Shi L."/>
            <person name="Lu R."/>
            <person name="Comes H.P."/>
            <person name="Ma Y."/>
            <person name="Chen Y."/>
            <person name="Huang G."/>
            <person name="Zhou Y."/>
            <person name="Zheng Z."/>
            <person name="Qiu Y."/>
        </authorList>
    </citation>
    <scope>NUCLEOTIDE SEQUENCE [LARGE SCALE GENOMIC DNA]</scope>
    <source>
        <tissue evidence="2">Roots</tissue>
    </source>
</reference>
<organism evidence="2 3">
    <name type="scientific">Trapa incisa</name>
    <dbReference type="NCBI Taxonomy" id="236973"/>
    <lineage>
        <taxon>Eukaryota</taxon>
        <taxon>Viridiplantae</taxon>
        <taxon>Streptophyta</taxon>
        <taxon>Embryophyta</taxon>
        <taxon>Tracheophyta</taxon>
        <taxon>Spermatophyta</taxon>
        <taxon>Magnoliopsida</taxon>
        <taxon>eudicotyledons</taxon>
        <taxon>Gunneridae</taxon>
        <taxon>Pentapetalae</taxon>
        <taxon>rosids</taxon>
        <taxon>malvids</taxon>
        <taxon>Myrtales</taxon>
        <taxon>Lythraceae</taxon>
        <taxon>Trapa</taxon>
    </lineage>
</organism>
<gene>
    <name evidence="2" type="ORF">SAY87_002385</name>
</gene>
<evidence type="ECO:0000256" key="1">
    <source>
        <dbReference type="SAM" id="MobiDB-lite"/>
    </source>
</evidence>
<dbReference type="Proteomes" id="UP001345219">
    <property type="component" value="Chromosome 2"/>
</dbReference>
<name>A0AAN7JUB1_9MYRT</name>
<dbReference type="AlphaFoldDB" id="A0AAN7JUB1"/>
<accession>A0AAN7JUB1</accession>
<comment type="caution">
    <text evidence="2">The sequence shown here is derived from an EMBL/GenBank/DDBJ whole genome shotgun (WGS) entry which is preliminary data.</text>
</comment>
<feature type="compositionally biased region" description="Low complexity" evidence="1">
    <location>
        <begin position="89"/>
        <end position="99"/>
    </location>
</feature>
<proteinExistence type="predicted"/>
<feature type="region of interest" description="Disordered" evidence="1">
    <location>
        <begin position="64"/>
        <end position="100"/>
    </location>
</feature>
<sequence>MYKSSQTQLSFSFIGSLFPSTPPNYASLKSLLNLIRPSVTMKKPIFWAAAAACAIALSASSSSFTCNSSFHLSRPGAAPHRQDQEQEHTSSSSTSAAGGQFVPRFDGLRFIETLVTAHR</sequence>
<dbReference type="PANTHER" id="PTHR34683">
    <property type="entry name" value="EXPRESSED PROTEIN-RELATED"/>
    <property type="match status" value="1"/>
</dbReference>
<protein>
    <submittedName>
        <fullName evidence="2">Uncharacterized protein</fullName>
    </submittedName>
</protein>
<evidence type="ECO:0000313" key="3">
    <source>
        <dbReference type="Proteomes" id="UP001345219"/>
    </source>
</evidence>
<evidence type="ECO:0000313" key="2">
    <source>
        <dbReference type="EMBL" id="KAK4754281.1"/>
    </source>
</evidence>
<dbReference type="PANTHER" id="PTHR34683:SF2">
    <property type="entry name" value="EXPRESSED PROTEIN"/>
    <property type="match status" value="1"/>
</dbReference>
<dbReference type="EMBL" id="JAXIOK010000015">
    <property type="protein sequence ID" value="KAK4754281.1"/>
    <property type="molecule type" value="Genomic_DNA"/>
</dbReference>
<keyword evidence="3" id="KW-1185">Reference proteome</keyword>
<feature type="compositionally biased region" description="Low complexity" evidence="1">
    <location>
        <begin position="64"/>
        <end position="73"/>
    </location>
</feature>